<keyword evidence="5" id="KW-0143">Chaperone</keyword>
<dbReference type="GO" id="GO:0005829">
    <property type="term" value="C:cytosol"/>
    <property type="evidence" value="ECO:0007669"/>
    <property type="project" value="UniProtKB-SubCell"/>
</dbReference>
<name>A0A936K853_9BACT</name>
<dbReference type="Proteomes" id="UP000709959">
    <property type="component" value="Unassembled WGS sequence"/>
</dbReference>
<evidence type="ECO:0000256" key="5">
    <source>
        <dbReference type="ARBA" id="ARBA00023186"/>
    </source>
</evidence>
<accession>A0A936K853</accession>
<dbReference type="InterPro" id="IPR036584">
    <property type="entry name" value="FliS_sf"/>
</dbReference>
<keyword evidence="6" id="KW-0969">Cilium</keyword>
<gene>
    <name evidence="6" type="ORF">IPN91_14705</name>
</gene>
<dbReference type="PANTHER" id="PTHR34773:SF1">
    <property type="entry name" value="FLAGELLAR SECRETION CHAPERONE FLIS"/>
    <property type="match status" value="1"/>
</dbReference>
<evidence type="ECO:0000256" key="1">
    <source>
        <dbReference type="ARBA" id="ARBA00004514"/>
    </source>
</evidence>
<dbReference type="EMBL" id="JADKCH010000032">
    <property type="protein sequence ID" value="MBK8573830.1"/>
    <property type="molecule type" value="Genomic_DNA"/>
</dbReference>
<dbReference type="InterPro" id="IPR003713">
    <property type="entry name" value="FliS"/>
</dbReference>
<dbReference type="GO" id="GO:0071973">
    <property type="term" value="P:bacterial-type flagellum-dependent cell motility"/>
    <property type="evidence" value="ECO:0007669"/>
    <property type="project" value="TreeGrafter"/>
</dbReference>
<proteinExistence type="inferred from homology"/>
<dbReference type="Pfam" id="PF02561">
    <property type="entry name" value="FliS"/>
    <property type="match status" value="1"/>
</dbReference>
<dbReference type="PANTHER" id="PTHR34773">
    <property type="entry name" value="FLAGELLAR SECRETION CHAPERONE FLIS"/>
    <property type="match status" value="1"/>
</dbReference>
<dbReference type="AlphaFoldDB" id="A0A936K853"/>
<evidence type="ECO:0000256" key="4">
    <source>
        <dbReference type="ARBA" id="ARBA00022795"/>
    </source>
</evidence>
<dbReference type="Gene3D" id="1.20.120.340">
    <property type="entry name" value="Flagellar protein FliS"/>
    <property type="match status" value="1"/>
</dbReference>
<reference evidence="6 7" key="1">
    <citation type="submission" date="2020-10" db="EMBL/GenBank/DDBJ databases">
        <title>Connecting structure to function with the recovery of over 1000 high-quality activated sludge metagenome-assembled genomes encoding full-length rRNA genes using long-read sequencing.</title>
        <authorList>
            <person name="Singleton C.M."/>
            <person name="Petriglieri F."/>
            <person name="Kristensen J.M."/>
            <person name="Kirkegaard R.H."/>
            <person name="Michaelsen T.Y."/>
            <person name="Andersen M.H."/>
            <person name="Karst S.M."/>
            <person name="Dueholm M.S."/>
            <person name="Nielsen P.H."/>
            <person name="Albertsen M."/>
        </authorList>
    </citation>
    <scope>NUCLEOTIDE SEQUENCE [LARGE SCALE GENOMIC DNA]</scope>
    <source>
        <strain evidence="6">OdNE_18-Q3-R46-58_MAXAC.008</strain>
    </source>
</reference>
<dbReference type="GO" id="GO:0044780">
    <property type="term" value="P:bacterial-type flagellum assembly"/>
    <property type="evidence" value="ECO:0007669"/>
    <property type="project" value="InterPro"/>
</dbReference>
<evidence type="ECO:0000313" key="6">
    <source>
        <dbReference type="EMBL" id="MBK8573830.1"/>
    </source>
</evidence>
<keyword evidence="6" id="KW-0966">Cell projection</keyword>
<keyword evidence="6" id="KW-0282">Flagellum</keyword>
<dbReference type="SUPFAM" id="SSF101116">
    <property type="entry name" value="Flagellar export chaperone FliS"/>
    <property type="match status" value="1"/>
</dbReference>
<protein>
    <submittedName>
        <fullName evidence="6">Flagellar protein FliS</fullName>
    </submittedName>
</protein>
<evidence type="ECO:0000256" key="2">
    <source>
        <dbReference type="ARBA" id="ARBA00008787"/>
    </source>
</evidence>
<comment type="caution">
    <text evidence="6">The sequence shown here is derived from an EMBL/GenBank/DDBJ whole genome shotgun (WGS) entry which is preliminary data.</text>
</comment>
<organism evidence="6 7">
    <name type="scientific">Candidatus Geothrix odensensis</name>
    <dbReference type="NCBI Taxonomy" id="2954440"/>
    <lineage>
        <taxon>Bacteria</taxon>
        <taxon>Pseudomonadati</taxon>
        <taxon>Acidobacteriota</taxon>
        <taxon>Holophagae</taxon>
        <taxon>Holophagales</taxon>
        <taxon>Holophagaceae</taxon>
        <taxon>Geothrix</taxon>
    </lineage>
</organism>
<sequence length="143" mass="15499">MNAYAKSADTYLTQRILGASPEQQAALIMEAGQLHLGKAIRSLNENNLPAAVNSFLRVSEVIMEATARLDLEGGSELAQNLKRLYDFWTAEIMLASKARDTARLAAVAKGMGEIRTAWEQFHEKKAGAGAPATTRPQLGDQVV</sequence>
<keyword evidence="3" id="KW-0963">Cytoplasm</keyword>
<evidence type="ECO:0000313" key="7">
    <source>
        <dbReference type="Proteomes" id="UP000709959"/>
    </source>
</evidence>
<keyword evidence="4" id="KW-1005">Bacterial flagellum biogenesis</keyword>
<dbReference type="CDD" id="cd16098">
    <property type="entry name" value="FliS"/>
    <property type="match status" value="1"/>
</dbReference>
<evidence type="ECO:0000256" key="3">
    <source>
        <dbReference type="ARBA" id="ARBA00022490"/>
    </source>
</evidence>
<comment type="similarity">
    <text evidence="2">Belongs to the FliS family.</text>
</comment>
<comment type="subcellular location">
    <subcellularLocation>
        <location evidence="1">Cytoplasm</location>
        <location evidence="1">Cytosol</location>
    </subcellularLocation>
</comment>